<keyword evidence="4" id="KW-1185">Reference proteome</keyword>
<feature type="domain" description="ABC-type transport auxiliary lipoprotein component" evidence="2">
    <location>
        <begin position="27"/>
        <end position="190"/>
    </location>
</feature>
<evidence type="ECO:0000256" key="1">
    <source>
        <dbReference type="SAM" id="SignalP"/>
    </source>
</evidence>
<evidence type="ECO:0000313" key="3">
    <source>
        <dbReference type="EMBL" id="NOU50142.1"/>
    </source>
</evidence>
<sequence length="207" mass="23063">MRIIGGCLIALLLVACSTASHNENNYYTFSIPLAQKHSSQAKDSNLVLMLDQVKVVGVGDQQGIVQLLEQNRVSVAQSHFWAEHPRYMLSKTLLTTLQNDLPQWHVMNANAPAPILTPLVVSVEVSDLAGHYQSGALISGHWFIYQQTEQGRELLTYKPFSLSTELNDNGFTALVEALQMSWLNLAQQIVLELNQYTKSPNDKDSIL</sequence>
<proteinExistence type="predicted"/>
<reference evidence="3 4" key="1">
    <citation type="submission" date="2020-04" db="EMBL/GenBank/DDBJ databases">
        <title>Pseudoalteromonas caenipelagi sp. nov., isolated from a tidal flat.</title>
        <authorList>
            <person name="Park S."/>
            <person name="Yoon J.-H."/>
        </authorList>
    </citation>
    <scope>NUCLEOTIDE SEQUENCE [LARGE SCALE GENOMIC DNA]</scope>
    <source>
        <strain evidence="3 4">JBTF-M23</strain>
    </source>
</reference>
<protein>
    <recommendedName>
        <fullName evidence="2">ABC-type transport auxiliary lipoprotein component domain-containing protein</fullName>
    </recommendedName>
</protein>
<dbReference type="EMBL" id="JABBPG010000002">
    <property type="protein sequence ID" value="NOU50142.1"/>
    <property type="molecule type" value="Genomic_DNA"/>
</dbReference>
<evidence type="ECO:0000259" key="2">
    <source>
        <dbReference type="Pfam" id="PF03886"/>
    </source>
</evidence>
<organism evidence="3 4">
    <name type="scientific">Pseudoalteromonas caenipelagi</name>
    <dbReference type="NCBI Taxonomy" id="2726988"/>
    <lineage>
        <taxon>Bacteria</taxon>
        <taxon>Pseudomonadati</taxon>
        <taxon>Pseudomonadota</taxon>
        <taxon>Gammaproteobacteria</taxon>
        <taxon>Alteromonadales</taxon>
        <taxon>Pseudoalteromonadaceae</taxon>
        <taxon>Pseudoalteromonas</taxon>
    </lineage>
</organism>
<feature type="signal peptide" evidence="1">
    <location>
        <begin position="1"/>
        <end position="22"/>
    </location>
</feature>
<comment type="caution">
    <text evidence="3">The sequence shown here is derived from an EMBL/GenBank/DDBJ whole genome shotgun (WGS) entry which is preliminary data.</text>
</comment>
<feature type="chain" id="PRO_5032471310" description="ABC-type transport auxiliary lipoprotein component domain-containing protein" evidence="1">
    <location>
        <begin position="23"/>
        <end position="207"/>
    </location>
</feature>
<name>A0A849V9U7_9GAMM</name>
<dbReference type="Proteomes" id="UP000586305">
    <property type="component" value="Unassembled WGS sequence"/>
</dbReference>
<dbReference type="Gene3D" id="3.40.50.10610">
    <property type="entry name" value="ABC-type transport auxiliary lipoprotein component"/>
    <property type="match status" value="1"/>
</dbReference>
<evidence type="ECO:0000313" key="4">
    <source>
        <dbReference type="Proteomes" id="UP000586305"/>
    </source>
</evidence>
<accession>A0A849V9U7</accession>
<dbReference type="PROSITE" id="PS51257">
    <property type="entry name" value="PROKAR_LIPOPROTEIN"/>
    <property type="match status" value="1"/>
</dbReference>
<gene>
    <name evidence="3" type="ORF">HG263_06255</name>
</gene>
<dbReference type="AlphaFoldDB" id="A0A849V9U7"/>
<dbReference type="RefSeq" id="WP_171625217.1">
    <property type="nucleotide sequence ID" value="NZ_JABBPG010000002.1"/>
</dbReference>
<keyword evidence="1" id="KW-0732">Signal</keyword>
<dbReference type="Pfam" id="PF03886">
    <property type="entry name" value="ABC_trans_aux"/>
    <property type="match status" value="1"/>
</dbReference>
<dbReference type="InterPro" id="IPR005586">
    <property type="entry name" value="ABC_trans_aux"/>
</dbReference>
<dbReference type="SUPFAM" id="SSF159594">
    <property type="entry name" value="XCC0632-like"/>
    <property type="match status" value="1"/>
</dbReference>